<dbReference type="PROSITE" id="PS00063">
    <property type="entry name" value="ALDOKETO_REDUCTASE_3"/>
    <property type="match status" value="1"/>
</dbReference>
<feature type="domain" description="NADP-dependent oxidoreductase" evidence="3">
    <location>
        <begin position="22"/>
        <end position="107"/>
    </location>
</feature>
<protein>
    <submittedName>
        <fullName evidence="5">3-oxo-5-beta-steroid 4-dehydrogenase-like</fullName>
    </submittedName>
</protein>
<dbReference type="InterPro" id="IPR020471">
    <property type="entry name" value="AKR"/>
</dbReference>
<dbReference type="RefSeq" id="XP_029118895.1">
    <property type="nucleotide sequence ID" value="XM_029263062.1"/>
</dbReference>
<dbReference type="GO" id="GO:0016491">
    <property type="term" value="F:oxidoreductase activity"/>
    <property type="evidence" value="ECO:0007669"/>
    <property type="project" value="InterPro"/>
</dbReference>
<dbReference type="PIRSF" id="PIRSF000097">
    <property type="entry name" value="AKR"/>
    <property type="match status" value="1"/>
</dbReference>
<accession>A0A8N4F1Q9</accession>
<evidence type="ECO:0000256" key="1">
    <source>
        <dbReference type="PIRSR" id="PIRSR000097-1"/>
    </source>
</evidence>
<feature type="domain" description="NADP-dependent oxidoreductase" evidence="3">
    <location>
        <begin position="153"/>
        <end position="198"/>
    </location>
</feature>
<dbReference type="PANTHER" id="PTHR11732">
    <property type="entry name" value="ALDO/KETO REDUCTASE"/>
    <property type="match status" value="1"/>
</dbReference>
<reference evidence="5" key="1">
    <citation type="submission" date="2025-08" db="UniProtKB">
        <authorList>
            <consortium name="RefSeq"/>
        </authorList>
    </citation>
    <scope>IDENTIFICATION</scope>
</reference>
<dbReference type="InterPro" id="IPR036812">
    <property type="entry name" value="NAD(P)_OxRdtase_dom_sf"/>
</dbReference>
<keyword evidence="4" id="KW-1185">Reference proteome</keyword>
<dbReference type="InterPro" id="IPR023210">
    <property type="entry name" value="NADP_OxRdtase_dom"/>
</dbReference>
<feature type="active site" description="Proton donor" evidence="1">
    <location>
        <position position="55"/>
    </location>
</feature>
<evidence type="ECO:0000256" key="2">
    <source>
        <dbReference type="PIRSR" id="PIRSR000097-3"/>
    </source>
</evidence>
<feature type="site" description="Lowers pKa of active site Tyr" evidence="2">
    <location>
        <position position="85"/>
    </location>
</feature>
<dbReference type="OrthoDB" id="416253at2759"/>
<sequence length="229" mass="25845">MGSIPEVTLSSGGSRPIPLVGMGTAGRPVVPENVKLAVLQAIELGYRHFDTASLYQTERPLGEAIAGALQRGLVKSRSELFVTSKLWCSDAHRDLVLPALQRSLRYFLERTPSFTPLSSRLPRGTHTLFSSFKLFFLRKKILLYSTLIYISLQVSLRWVYEQGVGLVVKTFNKERLKENINIFDWELSDEEHQEISQIPQCKKYSLQSILSHDGSCKLLGLSDFDVLDE</sequence>
<dbReference type="Gene3D" id="3.20.20.100">
    <property type="entry name" value="NADP-dependent oxidoreductase domain"/>
    <property type="match status" value="2"/>
</dbReference>
<dbReference type="InterPro" id="IPR018170">
    <property type="entry name" value="Aldo/ket_reductase_CS"/>
</dbReference>
<dbReference type="SUPFAM" id="SSF51430">
    <property type="entry name" value="NAD(P)-linked oxidoreductase"/>
    <property type="match status" value="1"/>
</dbReference>
<dbReference type="Pfam" id="PF00248">
    <property type="entry name" value="Aldo_ket_red"/>
    <property type="match status" value="2"/>
</dbReference>
<organism evidence="4 5">
    <name type="scientific">Elaeis guineensis var. tenera</name>
    <name type="common">Oil palm</name>
    <dbReference type="NCBI Taxonomy" id="51953"/>
    <lineage>
        <taxon>Eukaryota</taxon>
        <taxon>Viridiplantae</taxon>
        <taxon>Streptophyta</taxon>
        <taxon>Embryophyta</taxon>
        <taxon>Tracheophyta</taxon>
        <taxon>Spermatophyta</taxon>
        <taxon>Magnoliopsida</taxon>
        <taxon>Liliopsida</taxon>
        <taxon>Arecaceae</taxon>
        <taxon>Arecoideae</taxon>
        <taxon>Cocoseae</taxon>
        <taxon>Elaeidinae</taxon>
        <taxon>Elaeis</taxon>
    </lineage>
</organism>
<dbReference type="PROSITE" id="PS00798">
    <property type="entry name" value="ALDOKETO_REDUCTASE_1"/>
    <property type="match status" value="1"/>
</dbReference>
<dbReference type="AlphaFoldDB" id="A0A8N4F1Q9"/>
<proteinExistence type="predicted"/>
<gene>
    <name evidence="5" type="primary">LOC105040352</name>
</gene>
<name>A0A8N4F1Q9_ELAGV</name>
<dbReference type="Proteomes" id="UP000504607">
    <property type="component" value="Chromosome 3"/>
</dbReference>
<evidence type="ECO:0000313" key="5">
    <source>
        <dbReference type="RefSeq" id="XP_029118895.1"/>
    </source>
</evidence>
<evidence type="ECO:0000313" key="4">
    <source>
        <dbReference type="Proteomes" id="UP000504607"/>
    </source>
</evidence>
<evidence type="ECO:0000259" key="3">
    <source>
        <dbReference type="Pfam" id="PF00248"/>
    </source>
</evidence>